<reference evidence="1" key="2">
    <citation type="submission" date="2012-03" db="EMBL/GenBank/DDBJ databases">
        <authorList>
            <person name="Koskinen P."/>
            <person name="Laine P."/>
            <person name="Niemi O."/>
            <person name="Nykyri J."/>
            <person name="Harjunpaa H."/>
            <person name="Auvinen P."/>
            <person name="Paulin L."/>
            <person name="Pirhonen M."/>
            <person name="Palva T."/>
            <person name="Holm L."/>
        </authorList>
    </citation>
    <scope>NUCLEOTIDE SEQUENCE</scope>
    <source>
        <strain evidence="1">SCC3193</strain>
    </source>
</reference>
<evidence type="ECO:0000313" key="2">
    <source>
        <dbReference type="EMBL" id="MBI0557536.1"/>
    </source>
</evidence>
<dbReference type="eggNOG" id="ENOG5031HXI">
    <property type="taxonomic scope" value="Bacteria"/>
</dbReference>
<dbReference type="AlphaFoldDB" id="A0A0H3IEI8"/>
<evidence type="ECO:0000313" key="4">
    <source>
        <dbReference type="Proteomes" id="UP001194579"/>
    </source>
</evidence>
<dbReference type="PATRIC" id="fig|1166016.3.peg.4526"/>
<dbReference type="EMBL" id="WABS01000148">
    <property type="protein sequence ID" value="MBI0557536.1"/>
    <property type="molecule type" value="Genomic_DNA"/>
</dbReference>
<reference evidence="2" key="4">
    <citation type="submission" date="2024-05" db="EMBL/GenBank/DDBJ databases">
        <title>Identification of Pectobacterium versatile causing blackleg of potato from New York State with a whole genome sequencing approach.</title>
        <authorList>
            <person name="Ma X."/>
            <person name="Swingle B."/>
        </authorList>
    </citation>
    <scope>NUCLEOTIDE SEQUENCE</scope>
    <source>
        <strain evidence="2">NY1588A</strain>
    </source>
</reference>
<reference evidence="1 3" key="1">
    <citation type="journal article" date="2012" name="J. Bacteriol.">
        <title>Genome sequence of Pectobacterium sp. strain SCC3193.</title>
        <authorList>
            <person name="Koskinen J.P."/>
            <person name="Laine P."/>
            <person name="Niemi O."/>
            <person name="Nykyri J."/>
            <person name="Harjunpaa H."/>
            <person name="Auvinen P."/>
            <person name="Paulin L."/>
            <person name="Pirhonen M."/>
            <person name="Palva T."/>
            <person name="Holm L."/>
        </authorList>
    </citation>
    <scope>NUCLEOTIDE SEQUENCE [LARGE SCALE GENOMIC DNA]</scope>
    <source>
        <strain evidence="1 3">SCC3193</strain>
    </source>
</reference>
<proteinExistence type="predicted"/>
<organism evidence="1 3">
    <name type="scientific">Pectobacterium parmentieri</name>
    <dbReference type="NCBI Taxonomy" id="1905730"/>
    <lineage>
        <taxon>Bacteria</taxon>
        <taxon>Pseudomonadati</taxon>
        <taxon>Pseudomonadota</taxon>
        <taxon>Gammaproteobacteria</taxon>
        <taxon>Enterobacterales</taxon>
        <taxon>Pectobacteriaceae</taxon>
        <taxon>Pectobacterium</taxon>
    </lineage>
</organism>
<keyword evidence="4" id="KW-1185">Reference proteome</keyword>
<dbReference type="RefSeq" id="WP_014701877.1">
    <property type="nucleotide sequence ID" value="NZ_JBBBPJ010000158.1"/>
</dbReference>
<dbReference type="Proteomes" id="UP000008044">
    <property type="component" value="Chromosome"/>
</dbReference>
<evidence type="ECO:0000313" key="3">
    <source>
        <dbReference type="Proteomes" id="UP000008044"/>
    </source>
</evidence>
<reference evidence="4" key="3">
    <citation type="submission" date="2023-07" db="EMBL/GenBank/DDBJ databases">
        <title>Identification of Pectobacterium versatile causing blackleg of potato from New York State with a whole genome sequencing approach.</title>
        <authorList>
            <person name="Ma X."/>
            <person name="Swingle B."/>
        </authorList>
    </citation>
    <scope>NUCLEOTIDE SEQUENCE [LARGE SCALE GENOMIC DNA]</scope>
    <source>
        <strain evidence="4">NY1588A</strain>
    </source>
</reference>
<dbReference type="EMBL" id="CP003415">
    <property type="protein sequence ID" value="AFI92497.1"/>
    <property type="molecule type" value="Genomic_DNA"/>
</dbReference>
<gene>
    <name evidence="1" type="ordered locus">W5S_4451</name>
    <name evidence="2" type="ORF">F6Q06_24330</name>
</gene>
<evidence type="ECO:0000313" key="1">
    <source>
        <dbReference type="EMBL" id="AFI92497.1"/>
    </source>
</evidence>
<dbReference type="HOGENOM" id="CLU_2191422_0_0_6"/>
<dbReference type="KEGG" id="pec:W5S_4451"/>
<dbReference type="Proteomes" id="UP001194579">
    <property type="component" value="Unassembled WGS sequence"/>
</dbReference>
<sequence length="108" mass="12325">MKYYYGSDGYPVCETEWDFHVISDFLQGDIQGSLSGVNEYILACDDVISGKIPVWEATGNAHTLTVRKTGVNIYNEYSEEEIDISSIGEFRKYLEGWRELLLSKNNNN</sequence>
<protein>
    <submittedName>
        <fullName evidence="1">Uncharacterized protein</fullName>
    </submittedName>
</protein>
<accession>A0A0H3IEI8</accession>
<name>A0A0H3IEI8_PECPM</name>